<dbReference type="EMBL" id="SOEG01000004">
    <property type="protein sequence ID" value="TDX52925.1"/>
    <property type="molecule type" value="Genomic_DNA"/>
</dbReference>
<comment type="similarity">
    <text evidence="1">Belongs to the TolB family.</text>
</comment>
<dbReference type="InterPro" id="IPR011659">
    <property type="entry name" value="WD40"/>
</dbReference>
<evidence type="ECO:0000313" key="3">
    <source>
        <dbReference type="EMBL" id="TDX52925.1"/>
    </source>
</evidence>
<feature type="chain" id="PRO_5039473542" evidence="2">
    <location>
        <begin position="24"/>
        <end position="403"/>
    </location>
</feature>
<protein>
    <submittedName>
        <fullName evidence="3">Tol biopolymer transport system component</fullName>
    </submittedName>
</protein>
<dbReference type="SUPFAM" id="SSF69304">
    <property type="entry name" value="Tricorn protease N-terminal domain"/>
    <property type="match status" value="1"/>
</dbReference>
<dbReference type="InterPro" id="IPR011042">
    <property type="entry name" value="6-blade_b-propeller_TolB-like"/>
</dbReference>
<evidence type="ECO:0000313" key="4">
    <source>
        <dbReference type="Proteomes" id="UP000295832"/>
    </source>
</evidence>
<evidence type="ECO:0000256" key="1">
    <source>
        <dbReference type="ARBA" id="ARBA00009820"/>
    </source>
</evidence>
<dbReference type="AlphaFoldDB" id="A0A4R8HAG7"/>
<dbReference type="Gene3D" id="2.120.10.30">
    <property type="entry name" value="TolB, C-terminal domain"/>
    <property type="match status" value="2"/>
</dbReference>
<keyword evidence="2" id="KW-0732">Signal</keyword>
<dbReference type="InterPro" id="IPR011045">
    <property type="entry name" value="N2O_reductase_N"/>
</dbReference>
<comment type="caution">
    <text evidence="3">The sequence shown here is derived from an EMBL/GenBank/DDBJ whole genome shotgun (WGS) entry which is preliminary data.</text>
</comment>
<name>A0A4R8HAG7_9FIRM</name>
<dbReference type="STRING" id="926561.GCA_000379025_00356"/>
<dbReference type="SUPFAM" id="SSF50974">
    <property type="entry name" value="Nitrous oxide reductase, N-terminal domain"/>
    <property type="match status" value="1"/>
</dbReference>
<dbReference type="PANTHER" id="PTHR36842">
    <property type="entry name" value="PROTEIN TOLB HOMOLOG"/>
    <property type="match status" value="1"/>
</dbReference>
<accession>A0A4R8HAG7</accession>
<keyword evidence="4" id="KW-1185">Reference proteome</keyword>
<evidence type="ECO:0000256" key="2">
    <source>
        <dbReference type="SAM" id="SignalP"/>
    </source>
</evidence>
<dbReference type="RefSeq" id="WP_134115133.1">
    <property type="nucleotide sequence ID" value="NZ_SOEG01000004.1"/>
</dbReference>
<organism evidence="3 4">
    <name type="scientific">Orenia marismortui</name>
    <dbReference type="NCBI Taxonomy" id="46469"/>
    <lineage>
        <taxon>Bacteria</taxon>
        <taxon>Bacillati</taxon>
        <taxon>Bacillota</taxon>
        <taxon>Clostridia</taxon>
        <taxon>Halanaerobiales</taxon>
        <taxon>Halobacteroidaceae</taxon>
        <taxon>Orenia</taxon>
    </lineage>
</organism>
<dbReference type="Proteomes" id="UP000295832">
    <property type="component" value="Unassembled WGS sequence"/>
</dbReference>
<sequence>MKIIIRTFFCLTLIITISLGALANNSSFKGEDQVAFVSVINHNKDIWVINDDGTGLIKLTDNPFPEFSPQWSPDGTKLLYLSSHKGDFIQKKYKLWVVNSDGSNAHILADDLSHNSLNNIDWSPDSNKIIFLSRKGEDDLLTIIDVDGNNRRILTDKDIQADYISFSPNKSEILAYLKGDDEEGLYIIDSKKKEKQKLTDSKGKYIQAQWSADGRKIAYIYKKHLFQIFGQKEGIYIMDSSGKNNIQVVKEDHITKISLDPAGKAILFSVKYEKVTNPEAHITDQNTKTYYRRYIVAAKKNANPQRIKGSLPKWSPDGLKFAHQDGSYVHIKVSGQKGYIKVPVSNLSSIVGWGPNSNKVLCEVKPGLFANNELYVFDYHGNQVYRLVDGGFNVVFSTWSPKN</sequence>
<proteinExistence type="inferred from homology"/>
<feature type="signal peptide" evidence="2">
    <location>
        <begin position="1"/>
        <end position="23"/>
    </location>
</feature>
<reference evidence="3 4" key="1">
    <citation type="submission" date="2019-03" db="EMBL/GenBank/DDBJ databases">
        <title>Subsurface microbial communities from deep shales in Ohio and West Virginia, USA.</title>
        <authorList>
            <person name="Wrighton K."/>
        </authorList>
    </citation>
    <scope>NUCLEOTIDE SEQUENCE [LARGE SCALE GENOMIC DNA]</scope>
    <source>
        <strain evidence="3 4">MSL 6dP</strain>
    </source>
</reference>
<gene>
    <name evidence="3" type="ORF">C7959_10450</name>
</gene>
<dbReference type="PANTHER" id="PTHR36842:SF1">
    <property type="entry name" value="PROTEIN TOLB"/>
    <property type="match status" value="1"/>
</dbReference>
<dbReference type="Pfam" id="PF07676">
    <property type="entry name" value="PD40"/>
    <property type="match status" value="2"/>
</dbReference>